<proteinExistence type="predicted"/>
<accession>A0ACC0LGW5</accession>
<evidence type="ECO:0000313" key="1">
    <source>
        <dbReference type="EMBL" id="KAI8527511.1"/>
    </source>
</evidence>
<protein>
    <submittedName>
        <fullName evidence="1">Uncharacterized protein</fullName>
    </submittedName>
</protein>
<sequence>MWRFRGQLIKHLKKHPKSQTHYSRLNFYDPNRSMCAECDFKGAREKLAKNMTGKYLF</sequence>
<dbReference type="EMBL" id="CM046399">
    <property type="protein sequence ID" value="KAI8527511.1"/>
    <property type="molecule type" value="Genomic_DNA"/>
</dbReference>
<name>A0ACC0LGW5_RHOML</name>
<comment type="caution">
    <text evidence="1">The sequence shown here is derived from an EMBL/GenBank/DDBJ whole genome shotgun (WGS) entry which is preliminary data.</text>
</comment>
<organism evidence="1 2">
    <name type="scientific">Rhododendron molle</name>
    <name type="common">Chinese azalea</name>
    <name type="synonym">Azalea mollis</name>
    <dbReference type="NCBI Taxonomy" id="49168"/>
    <lineage>
        <taxon>Eukaryota</taxon>
        <taxon>Viridiplantae</taxon>
        <taxon>Streptophyta</taxon>
        <taxon>Embryophyta</taxon>
        <taxon>Tracheophyta</taxon>
        <taxon>Spermatophyta</taxon>
        <taxon>Magnoliopsida</taxon>
        <taxon>eudicotyledons</taxon>
        <taxon>Gunneridae</taxon>
        <taxon>Pentapetalae</taxon>
        <taxon>asterids</taxon>
        <taxon>Ericales</taxon>
        <taxon>Ericaceae</taxon>
        <taxon>Ericoideae</taxon>
        <taxon>Rhodoreae</taxon>
        <taxon>Rhododendron</taxon>
    </lineage>
</organism>
<evidence type="ECO:0000313" key="2">
    <source>
        <dbReference type="Proteomes" id="UP001062846"/>
    </source>
</evidence>
<reference evidence="1" key="1">
    <citation type="submission" date="2022-02" db="EMBL/GenBank/DDBJ databases">
        <title>Plant Genome Project.</title>
        <authorList>
            <person name="Zhang R.-G."/>
        </authorList>
    </citation>
    <scope>NUCLEOTIDE SEQUENCE</scope>
    <source>
        <strain evidence="1">AT1</strain>
    </source>
</reference>
<gene>
    <name evidence="1" type="ORF">RHMOL_Rhmol12G0081000</name>
</gene>
<dbReference type="Proteomes" id="UP001062846">
    <property type="component" value="Chromosome 12"/>
</dbReference>
<keyword evidence="2" id="KW-1185">Reference proteome</keyword>